<evidence type="ECO:0000256" key="7">
    <source>
        <dbReference type="ARBA" id="ARBA00023015"/>
    </source>
</evidence>
<dbReference type="GO" id="GO:0000981">
    <property type="term" value="F:DNA-binding transcription factor activity, RNA polymerase II-specific"/>
    <property type="evidence" value="ECO:0007669"/>
    <property type="project" value="TreeGrafter"/>
</dbReference>
<keyword evidence="16" id="KW-1185">Reference proteome</keyword>
<evidence type="ECO:0000313" key="16">
    <source>
        <dbReference type="Proteomes" id="UP001233999"/>
    </source>
</evidence>
<dbReference type="FunFam" id="3.30.160.60:FF:000100">
    <property type="entry name" value="Zinc finger 45-like"/>
    <property type="match status" value="1"/>
</dbReference>
<dbReference type="GO" id="GO:0048598">
    <property type="term" value="P:embryonic morphogenesis"/>
    <property type="evidence" value="ECO:0007669"/>
    <property type="project" value="UniProtKB-ARBA"/>
</dbReference>
<dbReference type="FunFam" id="3.30.160.60:FF:000630">
    <property type="entry name" value="Zinc finger protein 180"/>
    <property type="match status" value="1"/>
</dbReference>
<keyword evidence="5" id="KW-0862">Zinc</keyword>
<proteinExistence type="inferred from homology"/>
<dbReference type="Proteomes" id="UP001233999">
    <property type="component" value="Unassembled WGS sequence"/>
</dbReference>
<evidence type="ECO:0000256" key="10">
    <source>
        <dbReference type="ARBA" id="ARBA00023242"/>
    </source>
</evidence>
<evidence type="ECO:0000256" key="4">
    <source>
        <dbReference type="ARBA" id="ARBA00022771"/>
    </source>
</evidence>
<keyword evidence="1" id="KW-1017">Isopeptide bond</keyword>
<dbReference type="GO" id="GO:0003682">
    <property type="term" value="F:chromatin binding"/>
    <property type="evidence" value="ECO:0007669"/>
    <property type="project" value="UniProtKB-ARBA"/>
</dbReference>
<dbReference type="InterPro" id="IPR050527">
    <property type="entry name" value="Snail/Krueppel_Znf"/>
</dbReference>
<feature type="compositionally biased region" description="Polar residues" evidence="13">
    <location>
        <begin position="80"/>
        <end position="99"/>
    </location>
</feature>
<dbReference type="EMBL" id="JASPKZ010007695">
    <property type="protein sequence ID" value="KAJ9582982.1"/>
    <property type="molecule type" value="Genomic_DNA"/>
</dbReference>
<dbReference type="GO" id="GO:0008270">
    <property type="term" value="F:zinc ion binding"/>
    <property type="evidence" value="ECO:0007669"/>
    <property type="project" value="UniProtKB-KW"/>
</dbReference>
<feature type="domain" description="C2H2-type" evidence="14">
    <location>
        <begin position="252"/>
        <end position="279"/>
    </location>
</feature>
<dbReference type="PROSITE" id="PS50157">
    <property type="entry name" value="ZINC_FINGER_C2H2_2"/>
    <property type="match status" value="6"/>
</dbReference>
<reference evidence="15" key="2">
    <citation type="submission" date="2023-05" db="EMBL/GenBank/DDBJ databases">
        <authorList>
            <person name="Fouks B."/>
        </authorList>
    </citation>
    <scope>NUCLEOTIDE SEQUENCE</scope>
    <source>
        <strain evidence="15">Stay&amp;Tobe</strain>
        <tissue evidence="15">Testes</tissue>
    </source>
</reference>
<dbReference type="SMART" id="SM00355">
    <property type="entry name" value="ZnF_C2H2"/>
    <property type="match status" value="6"/>
</dbReference>
<dbReference type="FunFam" id="3.30.160.60:FF:000912">
    <property type="entry name" value="Zinc finger protein 660"/>
    <property type="match status" value="1"/>
</dbReference>
<name>A0AAD7ZM91_DIPPU</name>
<dbReference type="PANTHER" id="PTHR24388">
    <property type="entry name" value="ZINC FINGER PROTEIN"/>
    <property type="match status" value="1"/>
</dbReference>
<keyword evidence="8" id="KW-0238">DNA-binding</keyword>
<comment type="caution">
    <text evidence="15">The sequence shown here is derived from an EMBL/GenBank/DDBJ whole genome shotgun (WGS) entry which is preliminary data.</text>
</comment>
<dbReference type="InterPro" id="IPR013087">
    <property type="entry name" value="Znf_C2H2_type"/>
</dbReference>
<keyword evidence="6" id="KW-0832">Ubl conjugation</keyword>
<dbReference type="Gene3D" id="3.30.160.60">
    <property type="entry name" value="Classic Zinc Finger"/>
    <property type="match status" value="6"/>
</dbReference>
<dbReference type="Pfam" id="PF00096">
    <property type="entry name" value="zf-C2H2"/>
    <property type="match status" value="4"/>
</dbReference>
<keyword evidence="10" id="KW-0539">Nucleus</keyword>
<keyword evidence="4 12" id="KW-0863">Zinc-finger</keyword>
<keyword evidence="3" id="KW-0677">Repeat</keyword>
<comment type="similarity">
    <text evidence="11">Belongs to the snail C2H2-type zinc-finger protein family.</text>
</comment>
<evidence type="ECO:0000256" key="8">
    <source>
        <dbReference type="ARBA" id="ARBA00023125"/>
    </source>
</evidence>
<evidence type="ECO:0000256" key="2">
    <source>
        <dbReference type="ARBA" id="ARBA00022723"/>
    </source>
</evidence>
<dbReference type="SUPFAM" id="SSF57667">
    <property type="entry name" value="beta-beta-alpha zinc fingers"/>
    <property type="match status" value="3"/>
</dbReference>
<dbReference type="FunFam" id="3.30.160.60:FF:001485">
    <property type="entry name" value="Krueppel-related zinc finger protein"/>
    <property type="match status" value="1"/>
</dbReference>
<dbReference type="GO" id="GO:0000978">
    <property type="term" value="F:RNA polymerase II cis-regulatory region sequence-specific DNA binding"/>
    <property type="evidence" value="ECO:0007669"/>
    <property type="project" value="TreeGrafter"/>
</dbReference>
<evidence type="ECO:0000259" key="14">
    <source>
        <dbReference type="PROSITE" id="PS50157"/>
    </source>
</evidence>
<evidence type="ECO:0000256" key="5">
    <source>
        <dbReference type="ARBA" id="ARBA00022833"/>
    </source>
</evidence>
<evidence type="ECO:0000256" key="9">
    <source>
        <dbReference type="ARBA" id="ARBA00023163"/>
    </source>
</evidence>
<evidence type="ECO:0000313" key="15">
    <source>
        <dbReference type="EMBL" id="KAJ9582982.1"/>
    </source>
</evidence>
<evidence type="ECO:0000256" key="1">
    <source>
        <dbReference type="ARBA" id="ARBA00022499"/>
    </source>
</evidence>
<gene>
    <name evidence="15" type="ORF">L9F63_022667</name>
</gene>
<dbReference type="FunFam" id="3.30.160.60:FF:000690">
    <property type="entry name" value="Zinc finger protein 354C"/>
    <property type="match status" value="1"/>
</dbReference>
<evidence type="ECO:0000256" key="3">
    <source>
        <dbReference type="ARBA" id="ARBA00022737"/>
    </source>
</evidence>
<feature type="domain" description="C2H2-type" evidence="14">
    <location>
        <begin position="168"/>
        <end position="195"/>
    </location>
</feature>
<dbReference type="GO" id="GO:0000122">
    <property type="term" value="P:negative regulation of transcription by RNA polymerase II"/>
    <property type="evidence" value="ECO:0007669"/>
    <property type="project" value="UniProtKB-ARBA"/>
</dbReference>
<dbReference type="PANTHER" id="PTHR24388:SF53">
    <property type="entry name" value="CHORION TRANSCRIPTION FACTOR CF2-RELATED"/>
    <property type="match status" value="1"/>
</dbReference>
<dbReference type="Pfam" id="PF13912">
    <property type="entry name" value="zf-C2H2_6"/>
    <property type="match status" value="2"/>
</dbReference>
<accession>A0AAD7ZM91</accession>
<dbReference type="AlphaFoldDB" id="A0AAD7ZM91"/>
<keyword evidence="2" id="KW-0479">Metal-binding</keyword>
<feature type="domain" description="C2H2-type" evidence="14">
    <location>
        <begin position="196"/>
        <end position="223"/>
    </location>
</feature>
<keyword evidence="9" id="KW-0804">Transcription</keyword>
<organism evidence="15 16">
    <name type="scientific">Diploptera punctata</name>
    <name type="common">Pacific beetle cockroach</name>
    <dbReference type="NCBI Taxonomy" id="6984"/>
    <lineage>
        <taxon>Eukaryota</taxon>
        <taxon>Metazoa</taxon>
        <taxon>Ecdysozoa</taxon>
        <taxon>Arthropoda</taxon>
        <taxon>Hexapoda</taxon>
        <taxon>Insecta</taxon>
        <taxon>Pterygota</taxon>
        <taxon>Neoptera</taxon>
        <taxon>Polyneoptera</taxon>
        <taxon>Dictyoptera</taxon>
        <taxon>Blattodea</taxon>
        <taxon>Blaberoidea</taxon>
        <taxon>Blaberidae</taxon>
        <taxon>Diplopterinae</taxon>
        <taxon>Diploptera</taxon>
    </lineage>
</organism>
<feature type="domain" description="C2H2-type" evidence="14">
    <location>
        <begin position="112"/>
        <end position="139"/>
    </location>
</feature>
<reference evidence="15" key="1">
    <citation type="journal article" date="2023" name="IScience">
        <title>Live-bearing cockroach genome reveals convergent evolutionary mechanisms linked to viviparity in insects and beyond.</title>
        <authorList>
            <person name="Fouks B."/>
            <person name="Harrison M.C."/>
            <person name="Mikhailova A.A."/>
            <person name="Marchal E."/>
            <person name="English S."/>
            <person name="Carruthers M."/>
            <person name="Jennings E.C."/>
            <person name="Chiamaka E.L."/>
            <person name="Frigard R.A."/>
            <person name="Pippel M."/>
            <person name="Attardo G.M."/>
            <person name="Benoit J.B."/>
            <person name="Bornberg-Bauer E."/>
            <person name="Tobe S.S."/>
        </authorList>
    </citation>
    <scope>NUCLEOTIDE SEQUENCE</scope>
    <source>
        <strain evidence="15">Stay&amp;Tobe</strain>
    </source>
</reference>
<dbReference type="PROSITE" id="PS00028">
    <property type="entry name" value="ZINC_FINGER_C2H2_1"/>
    <property type="match status" value="6"/>
</dbReference>
<dbReference type="InterPro" id="IPR036236">
    <property type="entry name" value="Znf_C2H2_sf"/>
</dbReference>
<evidence type="ECO:0000256" key="11">
    <source>
        <dbReference type="ARBA" id="ARBA00037948"/>
    </source>
</evidence>
<sequence length="279" mass="32135">MSLNNSEFIDMAPEECMIVKYQVMKTEIEAYKKESVENPLTSHVYNKPGDDGKFEIVIIRNDLENDSLIEVPFNVEEKSVPTSKEQPTESPSGISGTQTFYKDNTSVKPTFHICSECGRVFKKPSKLKSHLLVHTGEKPFKCEVCNRRFKSIYHLKTHCKIHTGEKPYVCDVCGKEFSQPRHLKTHILIHTHEKPYSCQICKKEFAQLGNLNKHSLVHTGEKPHICKVCNKQFSRLDNLKTHSLIHTGERPHVCEVCGKMFQNGSNFTKHKQNHDRNRK</sequence>
<keyword evidence="7" id="KW-0805">Transcription regulation</keyword>
<dbReference type="FunFam" id="3.30.160.60:FF:000624">
    <property type="entry name" value="zinc finger protein 697"/>
    <property type="match status" value="1"/>
</dbReference>
<evidence type="ECO:0000256" key="6">
    <source>
        <dbReference type="ARBA" id="ARBA00022843"/>
    </source>
</evidence>
<feature type="domain" description="C2H2-type" evidence="14">
    <location>
        <begin position="140"/>
        <end position="167"/>
    </location>
</feature>
<feature type="region of interest" description="Disordered" evidence="13">
    <location>
        <begin position="78"/>
        <end position="99"/>
    </location>
</feature>
<feature type="domain" description="C2H2-type" evidence="14">
    <location>
        <begin position="224"/>
        <end position="251"/>
    </location>
</feature>
<protein>
    <recommendedName>
        <fullName evidence="14">C2H2-type domain-containing protein</fullName>
    </recommendedName>
</protein>
<dbReference type="GO" id="GO:0045595">
    <property type="term" value="P:regulation of cell differentiation"/>
    <property type="evidence" value="ECO:0007669"/>
    <property type="project" value="UniProtKB-ARBA"/>
</dbReference>
<dbReference type="GO" id="GO:0000785">
    <property type="term" value="C:chromatin"/>
    <property type="evidence" value="ECO:0007669"/>
    <property type="project" value="UniProtKB-ARBA"/>
</dbReference>
<dbReference type="GO" id="GO:0040029">
    <property type="term" value="P:epigenetic regulation of gene expression"/>
    <property type="evidence" value="ECO:0007669"/>
    <property type="project" value="UniProtKB-ARBA"/>
</dbReference>
<evidence type="ECO:0000256" key="12">
    <source>
        <dbReference type="PROSITE-ProRule" id="PRU00042"/>
    </source>
</evidence>
<evidence type="ECO:0000256" key="13">
    <source>
        <dbReference type="SAM" id="MobiDB-lite"/>
    </source>
</evidence>